<gene>
    <name evidence="1" type="ORF">SDC9_119008</name>
</gene>
<sequence length="70" mass="7107">MGGKPVPVGGIAGKPVADVVENAALIHSGQGLFSHIGRSPEQEHQIVGGGELRGAAKASVLSVKCPRKRV</sequence>
<protein>
    <submittedName>
        <fullName evidence="1">Uncharacterized protein</fullName>
    </submittedName>
</protein>
<proteinExistence type="predicted"/>
<evidence type="ECO:0000313" key="1">
    <source>
        <dbReference type="EMBL" id="MPM72035.1"/>
    </source>
</evidence>
<accession>A0A645C3B8</accession>
<reference evidence="1" key="1">
    <citation type="submission" date="2019-08" db="EMBL/GenBank/DDBJ databases">
        <authorList>
            <person name="Kucharzyk K."/>
            <person name="Murdoch R.W."/>
            <person name="Higgins S."/>
            <person name="Loffler F."/>
        </authorList>
    </citation>
    <scope>NUCLEOTIDE SEQUENCE</scope>
</reference>
<organism evidence="1">
    <name type="scientific">bioreactor metagenome</name>
    <dbReference type="NCBI Taxonomy" id="1076179"/>
    <lineage>
        <taxon>unclassified sequences</taxon>
        <taxon>metagenomes</taxon>
        <taxon>ecological metagenomes</taxon>
    </lineage>
</organism>
<dbReference type="EMBL" id="VSSQ01024492">
    <property type="protein sequence ID" value="MPM72035.1"/>
    <property type="molecule type" value="Genomic_DNA"/>
</dbReference>
<dbReference type="AlphaFoldDB" id="A0A645C3B8"/>
<comment type="caution">
    <text evidence="1">The sequence shown here is derived from an EMBL/GenBank/DDBJ whole genome shotgun (WGS) entry which is preliminary data.</text>
</comment>
<name>A0A645C3B8_9ZZZZ</name>